<proteinExistence type="predicted"/>
<dbReference type="EMBL" id="JACNLL010000060">
    <property type="protein sequence ID" value="MBC8199703.1"/>
    <property type="molecule type" value="Genomic_DNA"/>
</dbReference>
<comment type="caution">
    <text evidence="1">The sequence shown here is derived from an EMBL/GenBank/DDBJ whole genome shotgun (WGS) entry which is preliminary data.</text>
</comment>
<accession>A0A8J6N5I9</accession>
<organism evidence="1 2">
    <name type="scientific">Candidatus Desulfaltia bathyphila</name>
    <dbReference type="NCBI Taxonomy" id="2841697"/>
    <lineage>
        <taxon>Bacteria</taxon>
        <taxon>Pseudomonadati</taxon>
        <taxon>Thermodesulfobacteriota</taxon>
        <taxon>Desulfobacteria</taxon>
        <taxon>Desulfobacterales</taxon>
        <taxon>Desulfobacterales incertae sedis</taxon>
        <taxon>Candidatus Desulfaltia</taxon>
    </lineage>
</organism>
<dbReference type="AlphaFoldDB" id="A0A8J6N5I9"/>
<name>A0A8J6N5I9_9BACT</name>
<evidence type="ECO:0000313" key="1">
    <source>
        <dbReference type="EMBL" id="MBC8199703.1"/>
    </source>
</evidence>
<reference evidence="1 2" key="1">
    <citation type="submission" date="2020-08" db="EMBL/GenBank/DDBJ databases">
        <title>Bridging the membrane lipid divide: bacteria of the FCB group superphylum have the potential to synthesize archaeal ether lipids.</title>
        <authorList>
            <person name="Villanueva L."/>
            <person name="Von Meijenfeldt F.A.B."/>
            <person name="Westbye A.B."/>
            <person name="Yadav S."/>
            <person name="Hopmans E.C."/>
            <person name="Dutilh B.E."/>
            <person name="Sinninghe Damste J.S."/>
        </authorList>
    </citation>
    <scope>NUCLEOTIDE SEQUENCE [LARGE SCALE GENOMIC DNA]</scope>
    <source>
        <strain evidence="1">NIOZ-UU82</strain>
    </source>
</reference>
<protein>
    <submittedName>
        <fullName evidence="1">Uncharacterized protein</fullName>
    </submittedName>
</protein>
<evidence type="ECO:0000313" key="2">
    <source>
        <dbReference type="Proteomes" id="UP000603545"/>
    </source>
</evidence>
<dbReference type="Proteomes" id="UP000603545">
    <property type="component" value="Unassembled WGS sequence"/>
</dbReference>
<sequence>MIINKVEVSAKGENYSGIISLTLVKEEDGWTYKVGGMTGDDLLLTWRAKTPEKASSKLRDIYKDEIWDFKIVE</sequence>
<gene>
    <name evidence="1" type="ORF">H8E80_06630</name>
</gene>